<dbReference type="OrthoDB" id="9805051at2"/>
<sequence length="142" mass="15800">MSRRPSSPDLHGIGGEGAPSTRPLRVGEEVRRVLSSLFTKTEFRDPDLHDVHITVTEVSVSPDLRQATVYVTRLGRSDVSALLPALKRIAPYLRTQLARTLRLRTVPALHFEADTALDHAMEVESILHSPEVQRDLGNDTED</sequence>
<accession>A0A4Y6UBF5</accession>
<dbReference type="Proteomes" id="UP000318709">
    <property type="component" value="Chromosome"/>
</dbReference>
<dbReference type="AlphaFoldDB" id="A0A4Y6UBF5"/>
<gene>
    <name evidence="2 4" type="primary">rbfA</name>
    <name evidence="4" type="ORF">E3E12_05505</name>
</gene>
<organism evidence="4 5">
    <name type="scientific">Formicincola oecophyllae</name>
    <dbReference type="NCBI Taxonomy" id="2558361"/>
    <lineage>
        <taxon>Bacteria</taxon>
        <taxon>Pseudomonadati</taxon>
        <taxon>Pseudomonadota</taxon>
        <taxon>Alphaproteobacteria</taxon>
        <taxon>Acetobacterales</taxon>
        <taxon>Acetobacteraceae</taxon>
        <taxon>Formicincola</taxon>
    </lineage>
</organism>
<evidence type="ECO:0000256" key="1">
    <source>
        <dbReference type="ARBA" id="ARBA00022517"/>
    </source>
</evidence>
<dbReference type="NCBIfam" id="TIGR00082">
    <property type="entry name" value="rbfA"/>
    <property type="match status" value="1"/>
</dbReference>
<name>A0A4Y6UBF5_9PROT</name>
<dbReference type="KEGG" id="swf:E3E12_05505"/>
<reference evidence="4 5" key="1">
    <citation type="submission" date="2019-03" db="EMBL/GenBank/DDBJ databases">
        <title>The complete genome sequence of Swingsia_sp. F3b2 LMG30590(T).</title>
        <authorList>
            <person name="Chua K.-O."/>
            <person name="Chan K.-G."/>
            <person name="See-Too W.-S."/>
        </authorList>
    </citation>
    <scope>NUCLEOTIDE SEQUENCE [LARGE SCALE GENOMIC DNA]</scope>
    <source>
        <strain evidence="4 5">F3b2</strain>
    </source>
</reference>
<dbReference type="GO" id="GO:0030490">
    <property type="term" value="P:maturation of SSU-rRNA"/>
    <property type="evidence" value="ECO:0007669"/>
    <property type="project" value="UniProtKB-UniRule"/>
</dbReference>
<dbReference type="EMBL" id="CP038231">
    <property type="protein sequence ID" value="QDH13731.1"/>
    <property type="molecule type" value="Genomic_DNA"/>
</dbReference>
<dbReference type="InterPro" id="IPR020053">
    <property type="entry name" value="Ribosome-bd_factorA_CS"/>
</dbReference>
<protein>
    <recommendedName>
        <fullName evidence="2">Ribosome-binding factor A</fullName>
    </recommendedName>
</protein>
<comment type="subcellular location">
    <subcellularLocation>
        <location evidence="2">Cytoplasm</location>
    </subcellularLocation>
</comment>
<dbReference type="PANTHER" id="PTHR33515:SF1">
    <property type="entry name" value="RIBOSOME-BINDING FACTOR A, CHLOROPLASTIC-RELATED"/>
    <property type="match status" value="1"/>
</dbReference>
<keyword evidence="2" id="KW-0963">Cytoplasm</keyword>
<dbReference type="GO" id="GO:0005829">
    <property type="term" value="C:cytosol"/>
    <property type="evidence" value="ECO:0007669"/>
    <property type="project" value="TreeGrafter"/>
</dbReference>
<dbReference type="NCBIfam" id="NF001802">
    <property type="entry name" value="PRK00521.2-5"/>
    <property type="match status" value="1"/>
</dbReference>
<keyword evidence="5" id="KW-1185">Reference proteome</keyword>
<evidence type="ECO:0000313" key="5">
    <source>
        <dbReference type="Proteomes" id="UP000318709"/>
    </source>
</evidence>
<comment type="subunit">
    <text evidence="2">Monomer. Binds 30S ribosomal subunits, but not 50S ribosomal subunits or 70S ribosomes.</text>
</comment>
<dbReference type="PANTHER" id="PTHR33515">
    <property type="entry name" value="RIBOSOME-BINDING FACTOR A, CHLOROPLASTIC-RELATED"/>
    <property type="match status" value="1"/>
</dbReference>
<dbReference type="InterPro" id="IPR015946">
    <property type="entry name" value="KH_dom-like_a/b"/>
</dbReference>
<dbReference type="GO" id="GO:0043024">
    <property type="term" value="F:ribosomal small subunit binding"/>
    <property type="evidence" value="ECO:0007669"/>
    <property type="project" value="TreeGrafter"/>
</dbReference>
<evidence type="ECO:0000256" key="2">
    <source>
        <dbReference type="HAMAP-Rule" id="MF_00003"/>
    </source>
</evidence>
<dbReference type="SUPFAM" id="SSF89919">
    <property type="entry name" value="Ribosome-binding factor A, RbfA"/>
    <property type="match status" value="1"/>
</dbReference>
<comment type="function">
    <text evidence="2">One of several proteins that assist in the late maturation steps of the functional core of the 30S ribosomal subunit. Associates with free 30S ribosomal subunits (but not with 30S subunits that are part of 70S ribosomes or polysomes). Required for efficient processing of 16S rRNA. May interact with the 5'-terminal helix region of 16S rRNA.</text>
</comment>
<proteinExistence type="inferred from homology"/>
<dbReference type="PROSITE" id="PS01319">
    <property type="entry name" value="RBFA"/>
    <property type="match status" value="1"/>
</dbReference>
<dbReference type="Gene3D" id="3.30.300.20">
    <property type="match status" value="1"/>
</dbReference>
<evidence type="ECO:0000256" key="3">
    <source>
        <dbReference type="SAM" id="MobiDB-lite"/>
    </source>
</evidence>
<keyword evidence="1 2" id="KW-0690">Ribosome biogenesis</keyword>
<dbReference type="Pfam" id="PF02033">
    <property type="entry name" value="RBFA"/>
    <property type="match status" value="1"/>
</dbReference>
<comment type="similarity">
    <text evidence="2">Belongs to the RbfA family.</text>
</comment>
<dbReference type="InterPro" id="IPR000238">
    <property type="entry name" value="RbfA"/>
</dbReference>
<dbReference type="HAMAP" id="MF_00003">
    <property type="entry name" value="RbfA"/>
    <property type="match status" value="1"/>
</dbReference>
<dbReference type="InterPro" id="IPR023799">
    <property type="entry name" value="RbfA_dom_sf"/>
</dbReference>
<feature type="region of interest" description="Disordered" evidence="3">
    <location>
        <begin position="1"/>
        <end position="22"/>
    </location>
</feature>
<evidence type="ECO:0000313" key="4">
    <source>
        <dbReference type="EMBL" id="QDH13731.1"/>
    </source>
</evidence>